<organism evidence="3 4">
    <name type="scientific">Psychrobacillus faecigallinarum</name>
    <dbReference type="NCBI Taxonomy" id="2762235"/>
    <lineage>
        <taxon>Bacteria</taxon>
        <taxon>Bacillati</taxon>
        <taxon>Bacillota</taxon>
        <taxon>Bacilli</taxon>
        <taxon>Bacillales</taxon>
        <taxon>Bacillaceae</taxon>
        <taxon>Psychrobacillus</taxon>
    </lineage>
</organism>
<feature type="chain" id="PRO_5046344470" evidence="2">
    <location>
        <begin position="23"/>
        <end position="146"/>
    </location>
</feature>
<evidence type="ECO:0000256" key="2">
    <source>
        <dbReference type="SAM" id="SignalP"/>
    </source>
</evidence>
<dbReference type="EMBL" id="JACSQO010000008">
    <property type="protein sequence ID" value="MBD7945349.1"/>
    <property type="molecule type" value="Genomic_DNA"/>
</dbReference>
<comment type="caution">
    <text evidence="3">The sequence shown here is derived from an EMBL/GenBank/DDBJ whole genome shotgun (WGS) entry which is preliminary data.</text>
</comment>
<evidence type="ECO:0000313" key="4">
    <source>
        <dbReference type="Proteomes" id="UP000640786"/>
    </source>
</evidence>
<protein>
    <submittedName>
        <fullName evidence="3">Uncharacterized protein</fullName>
    </submittedName>
</protein>
<keyword evidence="4" id="KW-1185">Reference proteome</keyword>
<keyword evidence="1" id="KW-0472">Membrane</keyword>
<proteinExistence type="predicted"/>
<keyword evidence="1" id="KW-1133">Transmembrane helix</keyword>
<dbReference type="RefSeq" id="WP_191697529.1">
    <property type="nucleotide sequence ID" value="NZ_JACSQO010000008.1"/>
</dbReference>
<gene>
    <name evidence="3" type="ORF">H9650_14575</name>
</gene>
<sequence length="146" mass="16499">MRSFFALCLVILFIASPIKTMADWAYPFVVWDGYVYVLQDEEVNEIGKEIGHVTKYSDLEGSYSGNFSNAYPRGTKYYEVKEVSSKEAIAVEVSSGTYRVAERGGPYGGNRYAFCDPDSPFFIIGILFVAVFTVVVYFSVRERKND</sequence>
<dbReference type="Proteomes" id="UP000640786">
    <property type="component" value="Unassembled WGS sequence"/>
</dbReference>
<reference evidence="3 4" key="1">
    <citation type="submission" date="2020-08" db="EMBL/GenBank/DDBJ databases">
        <title>A Genomic Blueprint of the Chicken Gut Microbiome.</title>
        <authorList>
            <person name="Gilroy R."/>
            <person name="Ravi A."/>
            <person name="Getino M."/>
            <person name="Pursley I."/>
            <person name="Horton D.L."/>
            <person name="Alikhan N.-F."/>
            <person name="Baker D."/>
            <person name="Gharbi K."/>
            <person name="Hall N."/>
            <person name="Watson M."/>
            <person name="Adriaenssens E.M."/>
            <person name="Foster-Nyarko E."/>
            <person name="Jarju S."/>
            <person name="Secka A."/>
            <person name="Antonio M."/>
            <person name="Oren A."/>
            <person name="Chaudhuri R."/>
            <person name="La Ragione R.M."/>
            <person name="Hildebrand F."/>
            <person name="Pallen M.J."/>
        </authorList>
    </citation>
    <scope>NUCLEOTIDE SEQUENCE [LARGE SCALE GENOMIC DNA]</scope>
    <source>
        <strain evidence="3 4">Sa2BUA9</strain>
    </source>
</reference>
<feature type="transmembrane region" description="Helical" evidence="1">
    <location>
        <begin position="121"/>
        <end position="140"/>
    </location>
</feature>
<evidence type="ECO:0000256" key="1">
    <source>
        <dbReference type="SAM" id="Phobius"/>
    </source>
</evidence>
<keyword evidence="2" id="KW-0732">Signal</keyword>
<keyword evidence="1" id="KW-0812">Transmembrane</keyword>
<feature type="signal peptide" evidence="2">
    <location>
        <begin position="1"/>
        <end position="22"/>
    </location>
</feature>
<accession>A0ABR8RC42</accession>
<name>A0ABR8RC42_9BACI</name>
<evidence type="ECO:0000313" key="3">
    <source>
        <dbReference type="EMBL" id="MBD7945349.1"/>
    </source>
</evidence>